<evidence type="ECO:0000256" key="1">
    <source>
        <dbReference type="ARBA" id="ARBA00004141"/>
    </source>
</evidence>
<accession>A0ABP0URY4</accession>
<feature type="transmembrane region" description="Helical" evidence="6">
    <location>
        <begin position="371"/>
        <end position="393"/>
    </location>
</feature>
<dbReference type="InterPro" id="IPR000109">
    <property type="entry name" value="POT_fam"/>
</dbReference>
<feature type="transmembrane region" description="Helical" evidence="6">
    <location>
        <begin position="413"/>
        <end position="434"/>
    </location>
</feature>
<feature type="transmembrane region" description="Helical" evidence="6">
    <location>
        <begin position="213"/>
        <end position="232"/>
    </location>
</feature>
<keyword evidence="3 6" id="KW-0812">Transmembrane</keyword>
<dbReference type="EMBL" id="OZ019898">
    <property type="protein sequence ID" value="CAK9228672.1"/>
    <property type="molecule type" value="Genomic_DNA"/>
</dbReference>
<feature type="transmembrane region" description="Helical" evidence="6">
    <location>
        <begin position="122"/>
        <end position="145"/>
    </location>
</feature>
<feature type="transmembrane region" description="Helical" evidence="6">
    <location>
        <begin position="530"/>
        <end position="555"/>
    </location>
</feature>
<evidence type="ECO:0000256" key="5">
    <source>
        <dbReference type="ARBA" id="ARBA00023136"/>
    </source>
</evidence>
<dbReference type="Pfam" id="PF00854">
    <property type="entry name" value="PTR2"/>
    <property type="match status" value="1"/>
</dbReference>
<proteinExistence type="inferred from homology"/>
<dbReference type="Gene3D" id="1.20.1250.20">
    <property type="entry name" value="MFS general substrate transporter like domains"/>
    <property type="match status" value="1"/>
</dbReference>
<feature type="transmembrane region" description="Helical" evidence="6">
    <location>
        <begin position="575"/>
        <end position="594"/>
    </location>
</feature>
<feature type="transmembrane region" description="Helical" evidence="6">
    <location>
        <begin position="69"/>
        <end position="87"/>
    </location>
</feature>
<sequence length="628" mass="70365">MSKQDHHQQQQQQPLLSEQLNPIVEQSLEEDDVVGDGSVDIRGRPSKTSTSGRWKAVYFIMATEFLERLVYYGIGFNLLTYLVDVLHEDTAQSVSNLNNWQGMSWILPLFGAFVADEFLGRYTTIVVSGFIYILALVGLTLSVTLPSMRPSPCLEQMNCEPASRLQAGFFFGCLYLVSIGVGGMKPCLSTCGADQFNEENVEENAMKHSFFNYWWLSICGGSTIALTGLVYVEDRVSWGWGYGLLALSLLLALGVFLAGTPWYRHKHQVGSPLREVTQVLVAAIRKWHVPIPSNPCILHEVDCDKTIPHTNTCRFLDKAAMPTMRIEDHSMVSQANVIEVFEHESSFINPWHLCSVTQVEEVKLLVRLMPIWLSSLVYIMLFTLLSTISLRQGMSLDLSTGPYFKIPPASLELFTTITAMVFIPLYDIYLVPLMRRFTGDQRGCTLLQRIGIGFIIAILAMIVAALVEVKRLKVVQDYEMENNPSATIPMSVYWLAPQYILSGISQVFGFMGQLEFFYDQAPDNMQTLGTALFTTSAGIAHFLNTMLLNLIVVATTQGGHQGWIVANINKCRLDLFYGFLASLGYIGFLVYLLVAHWYTYKKTSNSSTPNFTSPFKKLSTPELAPLVV</sequence>
<evidence type="ECO:0000256" key="6">
    <source>
        <dbReference type="SAM" id="Phobius"/>
    </source>
</evidence>
<dbReference type="SUPFAM" id="SSF103473">
    <property type="entry name" value="MFS general substrate transporter"/>
    <property type="match status" value="1"/>
</dbReference>
<organism evidence="7 8">
    <name type="scientific">Sphagnum troendelagicum</name>
    <dbReference type="NCBI Taxonomy" id="128251"/>
    <lineage>
        <taxon>Eukaryota</taxon>
        <taxon>Viridiplantae</taxon>
        <taxon>Streptophyta</taxon>
        <taxon>Embryophyta</taxon>
        <taxon>Bryophyta</taxon>
        <taxon>Sphagnophytina</taxon>
        <taxon>Sphagnopsida</taxon>
        <taxon>Sphagnales</taxon>
        <taxon>Sphagnaceae</taxon>
        <taxon>Sphagnum</taxon>
    </lineage>
</organism>
<evidence type="ECO:0000256" key="4">
    <source>
        <dbReference type="ARBA" id="ARBA00022989"/>
    </source>
</evidence>
<keyword evidence="5 6" id="KW-0472">Membrane</keyword>
<name>A0ABP0URY4_9BRYO</name>
<keyword evidence="4 6" id="KW-1133">Transmembrane helix</keyword>
<feature type="transmembrane region" description="Helical" evidence="6">
    <location>
        <begin position="165"/>
        <end position="184"/>
    </location>
</feature>
<feature type="transmembrane region" description="Helical" evidence="6">
    <location>
        <begin position="238"/>
        <end position="258"/>
    </location>
</feature>
<evidence type="ECO:0000256" key="3">
    <source>
        <dbReference type="ARBA" id="ARBA00022692"/>
    </source>
</evidence>
<evidence type="ECO:0008006" key="9">
    <source>
        <dbReference type="Google" id="ProtNLM"/>
    </source>
</evidence>
<keyword evidence="8" id="KW-1185">Reference proteome</keyword>
<evidence type="ECO:0000313" key="8">
    <source>
        <dbReference type="Proteomes" id="UP001497512"/>
    </source>
</evidence>
<protein>
    <recommendedName>
        <fullName evidence="9">NPF family transporter</fullName>
    </recommendedName>
</protein>
<dbReference type="InterPro" id="IPR018456">
    <property type="entry name" value="PTR2_symporter_CS"/>
</dbReference>
<comment type="subcellular location">
    <subcellularLocation>
        <location evidence="1">Membrane</location>
        <topology evidence="1">Multi-pass membrane protein</topology>
    </subcellularLocation>
</comment>
<dbReference type="PANTHER" id="PTHR11654">
    <property type="entry name" value="OLIGOPEPTIDE TRANSPORTER-RELATED"/>
    <property type="match status" value="1"/>
</dbReference>
<evidence type="ECO:0000313" key="7">
    <source>
        <dbReference type="EMBL" id="CAK9228672.1"/>
    </source>
</evidence>
<dbReference type="Proteomes" id="UP001497512">
    <property type="component" value="Chromosome 6"/>
</dbReference>
<evidence type="ECO:0000256" key="2">
    <source>
        <dbReference type="ARBA" id="ARBA00005982"/>
    </source>
</evidence>
<dbReference type="InterPro" id="IPR036259">
    <property type="entry name" value="MFS_trans_sf"/>
</dbReference>
<dbReference type="PROSITE" id="PS01022">
    <property type="entry name" value="PTR2_1"/>
    <property type="match status" value="1"/>
</dbReference>
<reference evidence="7" key="1">
    <citation type="submission" date="2024-02" db="EMBL/GenBank/DDBJ databases">
        <authorList>
            <consortium name="ELIXIR-Norway"/>
            <consortium name="Elixir Norway"/>
        </authorList>
    </citation>
    <scope>NUCLEOTIDE SEQUENCE</scope>
</reference>
<comment type="similarity">
    <text evidence="2">Belongs to the major facilitator superfamily. Proton-dependent oligopeptide transporter (POT/PTR) (TC 2.A.17) family.</text>
</comment>
<feature type="transmembrane region" description="Helical" evidence="6">
    <location>
        <begin position="446"/>
        <end position="467"/>
    </location>
</feature>
<gene>
    <name evidence="7" type="ORF">CSSPTR1EN2_LOCUS19312</name>
</gene>
<feature type="transmembrane region" description="Helical" evidence="6">
    <location>
        <begin position="99"/>
        <end position="115"/>
    </location>
</feature>